<reference evidence="3 4" key="1">
    <citation type="submission" date="2017-01" db="EMBL/GenBank/DDBJ databases">
        <title>Draft genome sequence of Bacillus oleronius.</title>
        <authorList>
            <person name="Allam M."/>
        </authorList>
    </citation>
    <scope>NUCLEOTIDE SEQUENCE [LARGE SCALE GENOMIC DNA]</scope>
    <source>
        <strain evidence="3 4">DSM 9356</strain>
    </source>
</reference>
<keyword evidence="4" id="KW-1185">Reference proteome</keyword>
<evidence type="ECO:0000313" key="3">
    <source>
        <dbReference type="EMBL" id="OOP70324.1"/>
    </source>
</evidence>
<gene>
    <name evidence="3" type="ORF">BWZ43_00380</name>
    <name evidence="2" type="ORF">P5X88_25610</name>
</gene>
<evidence type="ECO:0000256" key="1">
    <source>
        <dbReference type="SAM" id="SignalP"/>
    </source>
</evidence>
<proteinExistence type="predicted"/>
<name>A0A8E2LHN7_9BACI</name>
<sequence>MKKFTILFLVFFLIGSGSIGVNAETLKPAKKTKINVTTENIFVDLVTPYVTEAVKKEHGNKATWKSEGVKHLSINNDHTVDPPKSWYEVRLNILVHDNEKNENHSDTVIVKIDTNTYLGNSLQKDINLDNVSIELKQYIHGEQSEKQMN</sequence>
<protein>
    <submittedName>
        <fullName evidence="2">DUF3888 domain-containing protein</fullName>
    </submittedName>
</protein>
<feature type="signal peptide" evidence="1">
    <location>
        <begin position="1"/>
        <end position="23"/>
    </location>
</feature>
<accession>A0A8E2LHN7</accession>
<organism evidence="3 4">
    <name type="scientific">Heyndrickxia oleronia</name>
    <dbReference type="NCBI Taxonomy" id="38875"/>
    <lineage>
        <taxon>Bacteria</taxon>
        <taxon>Bacillati</taxon>
        <taxon>Bacillota</taxon>
        <taxon>Bacilli</taxon>
        <taxon>Bacillales</taxon>
        <taxon>Bacillaceae</taxon>
        <taxon>Heyndrickxia</taxon>
    </lineage>
</organism>
<dbReference type="Proteomes" id="UP000189761">
    <property type="component" value="Unassembled WGS sequence"/>
</dbReference>
<comment type="caution">
    <text evidence="3">The sequence shown here is derived from an EMBL/GenBank/DDBJ whole genome shotgun (WGS) entry which is preliminary data.</text>
</comment>
<dbReference type="RefSeq" id="WP_169846852.1">
    <property type="nucleotide sequence ID" value="NZ_CP065424.1"/>
</dbReference>
<dbReference type="AlphaFoldDB" id="A0A8E2LHN7"/>
<evidence type="ECO:0000313" key="2">
    <source>
        <dbReference type="EMBL" id="MDH5164314.1"/>
    </source>
</evidence>
<dbReference type="EMBL" id="JAROYP010000028">
    <property type="protein sequence ID" value="MDH5164314.1"/>
    <property type="molecule type" value="Genomic_DNA"/>
</dbReference>
<dbReference type="Pfam" id="PF13027">
    <property type="entry name" value="DUF3888"/>
    <property type="match status" value="1"/>
</dbReference>
<dbReference type="InterPro" id="IPR024984">
    <property type="entry name" value="DUF3888"/>
</dbReference>
<dbReference type="Proteomes" id="UP001159179">
    <property type="component" value="Unassembled WGS sequence"/>
</dbReference>
<evidence type="ECO:0000313" key="4">
    <source>
        <dbReference type="Proteomes" id="UP000189761"/>
    </source>
</evidence>
<dbReference type="EMBL" id="MTLA01000004">
    <property type="protein sequence ID" value="OOP70324.1"/>
    <property type="molecule type" value="Genomic_DNA"/>
</dbReference>
<feature type="chain" id="PRO_5033984225" evidence="1">
    <location>
        <begin position="24"/>
        <end position="149"/>
    </location>
</feature>
<reference evidence="2" key="2">
    <citation type="submission" date="2023-03" db="EMBL/GenBank/DDBJ databases">
        <title>Bacterial isolates from washroom surfaces on a university campus.</title>
        <authorList>
            <person name="Holman D.B."/>
            <person name="Gzyl K.E."/>
            <person name="Taheri A.E."/>
        </authorList>
    </citation>
    <scope>NUCLEOTIDE SEQUENCE</scope>
    <source>
        <strain evidence="2">RD03</strain>
    </source>
</reference>
<keyword evidence="1" id="KW-0732">Signal</keyword>